<dbReference type="AlphaFoldDB" id="A0A8C3HLQ6"/>
<organism evidence="9 10">
    <name type="scientific">Chrysemys picta bellii</name>
    <name type="common">Western painted turtle</name>
    <name type="synonym">Emys bellii</name>
    <dbReference type="NCBI Taxonomy" id="8478"/>
    <lineage>
        <taxon>Eukaryota</taxon>
        <taxon>Metazoa</taxon>
        <taxon>Chordata</taxon>
        <taxon>Craniata</taxon>
        <taxon>Vertebrata</taxon>
        <taxon>Euteleostomi</taxon>
        <taxon>Archelosauria</taxon>
        <taxon>Testudinata</taxon>
        <taxon>Testudines</taxon>
        <taxon>Cryptodira</taxon>
        <taxon>Durocryptodira</taxon>
        <taxon>Testudinoidea</taxon>
        <taxon>Emydidae</taxon>
        <taxon>Chrysemys</taxon>
    </lineage>
</organism>
<evidence type="ECO:0000256" key="3">
    <source>
        <dbReference type="ARBA" id="ARBA00023157"/>
    </source>
</evidence>
<feature type="region of interest" description="Disordered" evidence="6">
    <location>
        <begin position="191"/>
        <end position="220"/>
    </location>
</feature>
<dbReference type="PROSITE" id="PS00290">
    <property type="entry name" value="IG_MHC"/>
    <property type="match status" value="1"/>
</dbReference>
<dbReference type="InterPro" id="IPR007110">
    <property type="entry name" value="Ig-like_dom"/>
</dbReference>
<feature type="domain" description="Ig-like" evidence="8">
    <location>
        <begin position="27"/>
        <end position="134"/>
    </location>
</feature>
<evidence type="ECO:0000313" key="10">
    <source>
        <dbReference type="Proteomes" id="UP000694380"/>
    </source>
</evidence>
<dbReference type="Pfam" id="PF13927">
    <property type="entry name" value="Ig_3"/>
    <property type="match status" value="1"/>
</dbReference>
<keyword evidence="3" id="KW-1015">Disulfide bond</keyword>
<evidence type="ECO:0000313" key="9">
    <source>
        <dbReference type="Ensembl" id="ENSCPBP00000020244.1"/>
    </source>
</evidence>
<dbReference type="InterPro" id="IPR003598">
    <property type="entry name" value="Ig_sub2"/>
</dbReference>
<keyword evidence="2 7" id="KW-0472">Membrane</keyword>
<keyword evidence="10" id="KW-1185">Reference proteome</keyword>
<evidence type="ECO:0000256" key="2">
    <source>
        <dbReference type="ARBA" id="ARBA00023136"/>
    </source>
</evidence>
<dbReference type="Ensembl" id="ENSCPBT00000023829.1">
    <property type="protein sequence ID" value="ENSCPBP00000020244.1"/>
    <property type="gene ID" value="ENSCPBG00000014567.1"/>
</dbReference>
<evidence type="ECO:0000256" key="7">
    <source>
        <dbReference type="SAM" id="Phobius"/>
    </source>
</evidence>
<dbReference type="PANTHER" id="PTHR11640">
    <property type="entry name" value="NEPHRIN"/>
    <property type="match status" value="1"/>
</dbReference>
<feature type="region of interest" description="Disordered" evidence="6">
    <location>
        <begin position="1"/>
        <end position="35"/>
    </location>
</feature>
<dbReference type="GO" id="GO:0050839">
    <property type="term" value="F:cell adhesion molecule binding"/>
    <property type="evidence" value="ECO:0007669"/>
    <property type="project" value="TreeGrafter"/>
</dbReference>
<name>A0A8C3HLQ6_CHRPI</name>
<keyword evidence="7" id="KW-0812">Transmembrane</keyword>
<dbReference type="Gene3D" id="2.60.40.10">
    <property type="entry name" value="Immunoglobulins"/>
    <property type="match status" value="1"/>
</dbReference>
<dbReference type="InterPro" id="IPR036179">
    <property type="entry name" value="Ig-like_dom_sf"/>
</dbReference>
<evidence type="ECO:0000256" key="5">
    <source>
        <dbReference type="ARBA" id="ARBA00023319"/>
    </source>
</evidence>
<dbReference type="InterPro" id="IPR003006">
    <property type="entry name" value="Ig/MHC_CS"/>
</dbReference>
<dbReference type="PANTHER" id="PTHR11640:SF164">
    <property type="entry name" value="MAM DOMAIN-CONTAINING GLYCOSYLPHOSPHATIDYLINOSITOL ANCHOR PROTEIN 1"/>
    <property type="match status" value="1"/>
</dbReference>
<dbReference type="InterPro" id="IPR003599">
    <property type="entry name" value="Ig_sub"/>
</dbReference>
<proteinExistence type="predicted"/>
<protein>
    <recommendedName>
        <fullName evidence="8">Ig-like domain-containing protein</fullName>
    </recommendedName>
</protein>
<comment type="subcellular location">
    <subcellularLocation>
        <location evidence="1">Membrane</location>
        <topology evidence="1">Single-pass type I membrane protein</topology>
    </subcellularLocation>
</comment>
<dbReference type="SMART" id="SM00409">
    <property type="entry name" value="IG"/>
    <property type="match status" value="1"/>
</dbReference>
<dbReference type="GO" id="GO:0005911">
    <property type="term" value="C:cell-cell junction"/>
    <property type="evidence" value="ECO:0007669"/>
    <property type="project" value="TreeGrafter"/>
</dbReference>
<evidence type="ECO:0000259" key="8">
    <source>
        <dbReference type="PROSITE" id="PS50835"/>
    </source>
</evidence>
<dbReference type="GO" id="GO:0005886">
    <property type="term" value="C:plasma membrane"/>
    <property type="evidence" value="ECO:0007669"/>
    <property type="project" value="TreeGrafter"/>
</dbReference>
<dbReference type="SMART" id="SM00408">
    <property type="entry name" value="IGc2"/>
    <property type="match status" value="1"/>
</dbReference>
<feature type="transmembrane region" description="Helical" evidence="7">
    <location>
        <begin position="156"/>
        <end position="180"/>
    </location>
</feature>
<accession>A0A8C3HLQ6</accession>
<dbReference type="SUPFAM" id="SSF48726">
    <property type="entry name" value="Immunoglobulin"/>
    <property type="match status" value="1"/>
</dbReference>
<dbReference type="PROSITE" id="PS50835">
    <property type="entry name" value="IG_LIKE"/>
    <property type="match status" value="1"/>
</dbReference>
<dbReference type="OMA" id="CLYTDSD"/>
<sequence>RGRTGASCWPSAPCSPGTPGPTAAWPPTAPATPLPPPSSACTWNLRSVFVTRAHTWCGTVGDAVAVLEGEDLELQCSADASQPPQYEWSRQGDDWVVASSTLTLPHVSREQAGTYVCRAQHPSLPHLARSRAVRLDVEGAQSSYRLEPGLDLSPPMLLVAVGLPALLLLLLVLALGVFVLRRRQAAKIPAGEEPGQRTPIYKGSLESVPSAAGDQQPLVL</sequence>
<reference evidence="9" key="2">
    <citation type="submission" date="2025-09" db="UniProtKB">
        <authorList>
            <consortium name="Ensembl"/>
        </authorList>
    </citation>
    <scope>IDENTIFICATION</scope>
</reference>
<dbReference type="Proteomes" id="UP000694380">
    <property type="component" value="Unplaced"/>
</dbReference>
<dbReference type="InterPro" id="IPR051275">
    <property type="entry name" value="Cell_adhesion_signaling"/>
</dbReference>
<evidence type="ECO:0000256" key="1">
    <source>
        <dbReference type="ARBA" id="ARBA00004479"/>
    </source>
</evidence>
<keyword evidence="7" id="KW-1133">Transmembrane helix</keyword>
<evidence type="ECO:0000256" key="4">
    <source>
        <dbReference type="ARBA" id="ARBA00023180"/>
    </source>
</evidence>
<dbReference type="InterPro" id="IPR013783">
    <property type="entry name" value="Ig-like_fold"/>
</dbReference>
<dbReference type="GeneTree" id="ENSGT00950000185295"/>
<evidence type="ECO:0000256" key="6">
    <source>
        <dbReference type="SAM" id="MobiDB-lite"/>
    </source>
</evidence>
<dbReference type="CDD" id="cd00096">
    <property type="entry name" value="Ig"/>
    <property type="match status" value="1"/>
</dbReference>
<dbReference type="GO" id="GO:0098609">
    <property type="term" value="P:cell-cell adhesion"/>
    <property type="evidence" value="ECO:0007669"/>
    <property type="project" value="TreeGrafter"/>
</dbReference>
<keyword evidence="5" id="KW-0393">Immunoglobulin domain</keyword>
<reference evidence="9" key="1">
    <citation type="submission" date="2025-08" db="UniProtKB">
        <authorList>
            <consortium name="Ensembl"/>
        </authorList>
    </citation>
    <scope>IDENTIFICATION</scope>
</reference>
<keyword evidence="4" id="KW-0325">Glycoprotein</keyword>